<dbReference type="Pfam" id="PF03194">
    <property type="entry name" value="LUC7"/>
    <property type="match status" value="1"/>
</dbReference>
<evidence type="ECO:0000256" key="2">
    <source>
        <dbReference type="SAM" id="Coils"/>
    </source>
</evidence>
<sequence length="243" mass="28289">MAYEQRKLLEQLMGRDALVKLPRDYDVRRVQSTDPSVLDSPKVCKSFLVGKCPYDLFQGTKEDRGKCPKIHQEKLKILYETCVKNGVRMPNDNFKLDYMRDLEGVINECNRKIRIAEKRLELSVEEREKISSVTQELDKLDEQVSLMLQEITLLVEKGELEMALDWNKELEEVIRNRDAVATQYTEMVENINQSAQQKLQVCEQCGAYLSRLDNDRRLADHFVGKMHLAYVEMRRALAELKGS</sequence>
<accession>A0A9P8PCR7</accession>
<keyword evidence="2" id="KW-0175">Coiled coil</keyword>
<dbReference type="GO" id="GO:0005685">
    <property type="term" value="C:U1 snRNP"/>
    <property type="evidence" value="ECO:0007669"/>
    <property type="project" value="InterPro"/>
</dbReference>
<evidence type="ECO:0008006" key="5">
    <source>
        <dbReference type="Google" id="ProtNLM"/>
    </source>
</evidence>
<dbReference type="Proteomes" id="UP000788993">
    <property type="component" value="Unassembled WGS sequence"/>
</dbReference>
<dbReference type="InterPro" id="IPR004882">
    <property type="entry name" value="Luc7-rel"/>
</dbReference>
<dbReference type="AlphaFoldDB" id="A0A9P8PCR7"/>
<organism evidence="3 4">
    <name type="scientific">Ogataea polymorpha</name>
    <dbReference type="NCBI Taxonomy" id="460523"/>
    <lineage>
        <taxon>Eukaryota</taxon>
        <taxon>Fungi</taxon>
        <taxon>Dikarya</taxon>
        <taxon>Ascomycota</taxon>
        <taxon>Saccharomycotina</taxon>
        <taxon>Pichiomycetes</taxon>
        <taxon>Pichiales</taxon>
        <taxon>Pichiaceae</taxon>
        <taxon>Ogataea</taxon>
    </lineage>
</organism>
<keyword evidence="4" id="KW-1185">Reference proteome</keyword>
<proteinExistence type="inferred from homology"/>
<evidence type="ECO:0000313" key="4">
    <source>
        <dbReference type="Proteomes" id="UP000788993"/>
    </source>
</evidence>
<comment type="similarity">
    <text evidence="1">Belongs to the Luc7 family.</text>
</comment>
<dbReference type="EMBL" id="JAEUBD010000983">
    <property type="protein sequence ID" value="KAH3669602.1"/>
    <property type="molecule type" value="Genomic_DNA"/>
</dbReference>
<protein>
    <recommendedName>
        <fullName evidence="5">Protein LUC7</fullName>
    </recommendedName>
</protein>
<dbReference type="GO" id="GO:0003729">
    <property type="term" value="F:mRNA binding"/>
    <property type="evidence" value="ECO:0007669"/>
    <property type="project" value="InterPro"/>
</dbReference>
<feature type="coiled-coil region" evidence="2">
    <location>
        <begin position="99"/>
        <end position="150"/>
    </location>
</feature>
<dbReference type="PANTHER" id="PTHR12375">
    <property type="entry name" value="RNA-BINDING PROTEIN LUC7-RELATED"/>
    <property type="match status" value="1"/>
</dbReference>
<reference evidence="3" key="1">
    <citation type="journal article" date="2021" name="Open Biol.">
        <title>Shared evolutionary footprints suggest mitochondrial oxidative damage underlies multiple complex I losses in fungi.</title>
        <authorList>
            <person name="Schikora-Tamarit M.A."/>
            <person name="Marcet-Houben M."/>
            <person name="Nosek J."/>
            <person name="Gabaldon T."/>
        </authorList>
    </citation>
    <scope>NUCLEOTIDE SEQUENCE</scope>
    <source>
        <strain evidence="3">NCAIM Y.01608</strain>
    </source>
</reference>
<gene>
    <name evidence="3" type="ORF">OGATHE_002414</name>
</gene>
<evidence type="ECO:0000313" key="3">
    <source>
        <dbReference type="EMBL" id="KAH3669602.1"/>
    </source>
</evidence>
<dbReference type="GO" id="GO:0006376">
    <property type="term" value="P:mRNA splice site recognition"/>
    <property type="evidence" value="ECO:0007669"/>
    <property type="project" value="InterPro"/>
</dbReference>
<comment type="caution">
    <text evidence="3">The sequence shown here is derived from an EMBL/GenBank/DDBJ whole genome shotgun (WGS) entry which is preliminary data.</text>
</comment>
<evidence type="ECO:0000256" key="1">
    <source>
        <dbReference type="ARBA" id="ARBA00005655"/>
    </source>
</evidence>
<name>A0A9P8PCR7_9ASCO</name>
<reference evidence="3" key="2">
    <citation type="submission" date="2021-01" db="EMBL/GenBank/DDBJ databases">
        <authorList>
            <person name="Schikora-Tamarit M.A."/>
        </authorList>
    </citation>
    <scope>NUCLEOTIDE SEQUENCE</scope>
    <source>
        <strain evidence="3">NCAIM Y.01608</strain>
    </source>
</reference>